<feature type="domain" description="AB hydrolase-1" evidence="1">
    <location>
        <begin position="28"/>
        <end position="111"/>
    </location>
</feature>
<dbReference type="GO" id="GO:0046503">
    <property type="term" value="P:glycerolipid catabolic process"/>
    <property type="evidence" value="ECO:0007669"/>
    <property type="project" value="TreeGrafter"/>
</dbReference>
<accession>A0A3A8ABV4</accession>
<evidence type="ECO:0000259" key="1">
    <source>
        <dbReference type="Pfam" id="PF00561"/>
    </source>
</evidence>
<dbReference type="PANTHER" id="PTHR43433:SF5">
    <property type="entry name" value="AB HYDROLASE-1 DOMAIN-CONTAINING PROTEIN"/>
    <property type="match status" value="1"/>
</dbReference>
<dbReference type="InterPro" id="IPR000073">
    <property type="entry name" value="AB_hydrolase_1"/>
</dbReference>
<gene>
    <name evidence="2" type="ORF">DEM25_012800</name>
</gene>
<dbReference type="AlphaFoldDB" id="A0A3A8ABV4"/>
<dbReference type="OrthoDB" id="9780765at2"/>
<proteinExistence type="predicted"/>
<organism evidence="2 3">
    <name type="scientific">Oceaniradius stylonematis</name>
    <dbReference type="NCBI Taxonomy" id="2184161"/>
    <lineage>
        <taxon>Bacteria</taxon>
        <taxon>Pseudomonadati</taxon>
        <taxon>Pseudomonadota</taxon>
        <taxon>Alphaproteobacteria</taxon>
        <taxon>Hyphomicrobiales</taxon>
        <taxon>Ahrensiaceae</taxon>
        <taxon>Oceaniradius</taxon>
    </lineage>
</organism>
<keyword evidence="3" id="KW-1185">Reference proteome</keyword>
<dbReference type="Proteomes" id="UP000246132">
    <property type="component" value="Unassembled WGS sequence"/>
</dbReference>
<reference evidence="2 3" key="1">
    <citation type="journal article" date="2018" name="Int. J. Syst. Bacteriol.">
        <title>Oceaniradius stylonemae gen. nov., sp. nov., isolated from a red alga, Stylonema cornu-cervi.</title>
        <authorList>
            <person name="Jeong S."/>
        </authorList>
    </citation>
    <scope>NUCLEOTIDE SEQUENCE [LARGE SCALE GENOMIC DNA]</scope>
    <source>
        <strain evidence="2 3">StC1</strain>
    </source>
</reference>
<dbReference type="Pfam" id="PF00561">
    <property type="entry name" value="Abhydrolase_1"/>
    <property type="match status" value="2"/>
</dbReference>
<dbReference type="GO" id="GO:0004806">
    <property type="term" value="F:triacylglycerol lipase activity"/>
    <property type="evidence" value="ECO:0007669"/>
    <property type="project" value="TreeGrafter"/>
</dbReference>
<dbReference type="RefSeq" id="WP_109766114.1">
    <property type="nucleotide sequence ID" value="NZ_QFWV02000007.1"/>
</dbReference>
<evidence type="ECO:0000313" key="3">
    <source>
        <dbReference type="Proteomes" id="UP000246132"/>
    </source>
</evidence>
<comment type="caution">
    <text evidence="2">The sequence shown here is derived from an EMBL/GenBank/DDBJ whole genome shotgun (WGS) entry which is preliminary data.</text>
</comment>
<protein>
    <submittedName>
        <fullName evidence="2">Alpha/beta hydrolase</fullName>
    </submittedName>
</protein>
<dbReference type="EMBL" id="QFWV02000007">
    <property type="protein sequence ID" value="RKF06469.1"/>
    <property type="molecule type" value="Genomic_DNA"/>
</dbReference>
<sequence length="540" mass="57671">MAREPGLRPHYVTTSRGQIRLWLNGEGPNLVVLPGLVRSAQSVAKTLADSVPGWRVIAVEMPGTGYSSGVAPRTVEDMAESVAEALAWLGDEPCVIAGHDLAAPVCARLLSLGQFDARAGFAIDRSSADGWKRSALIPPDLSLRGDGTHLIALWSFIRDRHLLVPDNPSLPAADGGPVPAVEELSDAFIGAAQHPEGYAAAWAMCADAVEEADNLADVRDAAGLAGALQALQLPDGVALPPPAEALPAPSIWYDYVETARGRIHLRRAGAEGDPLLVIPTGGGSSAQFAPVITGLAQGRRVFAVDYPGNGLSAPPAGEVSTATLAQDMLALLDAMGIDQADVWGSHTGSLVALEMAVIAPERVGRIVMEGPVFIAPDFQTDLLTNYFLDFTPDRWGQHLLAIWNWRRDMFMFWPWYNVERSAARKLGVPASGDLHLYALGIVESGPTYDRAYRTAFSYDTRARLPELSRPALVCAGPNDQLKNGLTEARPVAPVGLVSYAETPTTVWWPDPDPDEARQTLAVYDRFLREGAADDMGPGAS</sequence>
<dbReference type="InterPro" id="IPR050471">
    <property type="entry name" value="AB_hydrolase"/>
</dbReference>
<dbReference type="InterPro" id="IPR029058">
    <property type="entry name" value="AB_hydrolase_fold"/>
</dbReference>
<name>A0A3A8ABV4_9HYPH</name>
<keyword evidence="2" id="KW-0378">Hydrolase</keyword>
<dbReference type="Gene3D" id="3.40.50.1820">
    <property type="entry name" value="alpha/beta hydrolase"/>
    <property type="match status" value="2"/>
</dbReference>
<dbReference type="SUPFAM" id="SSF53474">
    <property type="entry name" value="alpha/beta-Hydrolases"/>
    <property type="match status" value="2"/>
</dbReference>
<dbReference type="PANTHER" id="PTHR43433">
    <property type="entry name" value="HYDROLASE, ALPHA/BETA FOLD FAMILY PROTEIN"/>
    <property type="match status" value="1"/>
</dbReference>
<evidence type="ECO:0000313" key="2">
    <source>
        <dbReference type="EMBL" id="RKF06469.1"/>
    </source>
</evidence>
<feature type="domain" description="AB hydrolase-1" evidence="1">
    <location>
        <begin position="274"/>
        <end position="395"/>
    </location>
</feature>